<dbReference type="RefSeq" id="XP_022723487.1">
    <property type="nucleotide sequence ID" value="XM_022867752.1"/>
</dbReference>
<dbReference type="AlphaFoldDB" id="A0A6P5X767"/>
<organism evidence="2 3">
    <name type="scientific">Durio zibethinus</name>
    <name type="common">Durian</name>
    <dbReference type="NCBI Taxonomy" id="66656"/>
    <lineage>
        <taxon>Eukaryota</taxon>
        <taxon>Viridiplantae</taxon>
        <taxon>Streptophyta</taxon>
        <taxon>Embryophyta</taxon>
        <taxon>Tracheophyta</taxon>
        <taxon>Spermatophyta</taxon>
        <taxon>Magnoliopsida</taxon>
        <taxon>eudicotyledons</taxon>
        <taxon>Gunneridae</taxon>
        <taxon>Pentapetalae</taxon>
        <taxon>rosids</taxon>
        <taxon>malvids</taxon>
        <taxon>Malvales</taxon>
        <taxon>Malvaceae</taxon>
        <taxon>Helicteroideae</taxon>
        <taxon>Durio</taxon>
    </lineage>
</organism>
<gene>
    <name evidence="3" type="primary">LOC111280404</name>
</gene>
<feature type="compositionally biased region" description="Basic and acidic residues" evidence="1">
    <location>
        <begin position="142"/>
        <end position="154"/>
    </location>
</feature>
<proteinExistence type="predicted"/>
<reference evidence="3" key="1">
    <citation type="submission" date="2025-08" db="UniProtKB">
        <authorList>
            <consortium name="RefSeq"/>
        </authorList>
    </citation>
    <scope>IDENTIFICATION</scope>
    <source>
        <tissue evidence="3">Fruit stalk</tissue>
    </source>
</reference>
<evidence type="ECO:0000313" key="3">
    <source>
        <dbReference type="RefSeq" id="XP_022723487.1"/>
    </source>
</evidence>
<protein>
    <submittedName>
        <fullName evidence="3">Uncharacterized protein LOC111280404</fullName>
    </submittedName>
</protein>
<dbReference type="Proteomes" id="UP000515121">
    <property type="component" value="Unplaced"/>
</dbReference>
<feature type="region of interest" description="Disordered" evidence="1">
    <location>
        <begin position="1"/>
        <end position="56"/>
    </location>
</feature>
<evidence type="ECO:0000313" key="2">
    <source>
        <dbReference type="Proteomes" id="UP000515121"/>
    </source>
</evidence>
<dbReference type="OrthoDB" id="1919336at2759"/>
<dbReference type="GeneID" id="111280404"/>
<keyword evidence="2" id="KW-1185">Reference proteome</keyword>
<dbReference type="PANTHER" id="PTHR34682">
    <property type="entry name" value="AT HOOK MOTIF-CONTAINING PROTEIN"/>
    <property type="match status" value="1"/>
</dbReference>
<evidence type="ECO:0000256" key="1">
    <source>
        <dbReference type="SAM" id="MobiDB-lite"/>
    </source>
</evidence>
<name>A0A6P5X767_DURZI</name>
<dbReference type="PANTHER" id="PTHR34682:SF3">
    <property type="entry name" value="AT HOOK MOTIF-CONTAINING PROTEIN"/>
    <property type="match status" value="1"/>
</dbReference>
<dbReference type="InterPro" id="IPR045881">
    <property type="entry name" value="MNM1-like"/>
</dbReference>
<feature type="compositionally biased region" description="Polar residues" evidence="1">
    <location>
        <begin position="407"/>
        <end position="421"/>
    </location>
</feature>
<feature type="region of interest" description="Disordered" evidence="1">
    <location>
        <begin position="406"/>
        <end position="432"/>
    </location>
</feature>
<accession>A0A6P5X767</accession>
<feature type="compositionally biased region" description="Polar residues" evidence="1">
    <location>
        <begin position="1"/>
        <end position="12"/>
    </location>
</feature>
<sequence>MSCQDQRASLSSLADPPMTWKRGRPHKDESVQGDNTLVAPASDSLKKKKQIVGTSNPASENVVGQMVSGVIEGSFDAGYLLNVKVGDTNTHLRGVIFLPGRFTPVSAANDVARYAKMYKRKEMPIPFVNPQGQLHAVSRPSGKSEKPVGHKNDEPNLPDQGLHTVLQSGATAATESQFASILIPLAGNLPINDTGLPLGQKVLQERIFDSGLQNDKAVGHNQSLQGFEAFKQMKGLIINAEAPKASEPVSATFTATLPAAKTVNLKPQVEHQAVSSDLKPQELVHDDVKILYLGNDQTPIFSELEPKAMPCEPTGINMFEKQASSRRDLDTSHDTRLELAKKIISGDEASNMDGLSANDAATTTVTTPCSESMTSLPIMIFGVETILSEPKPAAEKSVLPRMIVPEVSSSLRPANTNSVESNAKDAIPPAQS</sequence>
<dbReference type="KEGG" id="dzi:111280404"/>
<feature type="region of interest" description="Disordered" evidence="1">
    <location>
        <begin position="129"/>
        <end position="156"/>
    </location>
</feature>